<evidence type="ECO:0000313" key="2">
    <source>
        <dbReference type="EMBL" id="MQL81953.1"/>
    </source>
</evidence>
<feature type="region of interest" description="Disordered" evidence="1">
    <location>
        <begin position="43"/>
        <end position="77"/>
    </location>
</feature>
<dbReference type="AlphaFoldDB" id="A0A843ULR8"/>
<keyword evidence="3" id="KW-1185">Reference proteome</keyword>
<accession>A0A843ULR8</accession>
<feature type="compositionally biased region" description="Basic and acidic residues" evidence="1">
    <location>
        <begin position="68"/>
        <end position="77"/>
    </location>
</feature>
<dbReference type="EMBL" id="NMUH01000599">
    <property type="protein sequence ID" value="MQL81953.1"/>
    <property type="molecule type" value="Genomic_DNA"/>
</dbReference>
<name>A0A843ULR8_COLES</name>
<reference evidence="2" key="1">
    <citation type="submission" date="2017-07" db="EMBL/GenBank/DDBJ databases">
        <title>Taro Niue Genome Assembly and Annotation.</title>
        <authorList>
            <person name="Atibalentja N."/>
            <person name="Keating K."/>
            <person name="Fields C.J."/>
        </authorList>
    </citation>
    <scope>NUCLEOTIDE SEQUENCE</scope>
    <source>
        <strain evidence="2">Niue_2</strain>
        <tissue evidence="2">Leaf</tissue>
    </source>
</reference>
<proteinExistence type="predicted"/>
<gene>
    <name evidence="2" type="ORF">Taro_014418</name>
</gene>
<comment type="caution">
    <text evidence="2">The sequence shown here is derived from an EMBL/GenBank/DDBJ whole genome shotgun (WGS) entry which is preliminary data.</text>
</comment>
<dbReference type="Proteomes" id="UP000652761">
    <property type="component" value="Unassembled WGS sequence"/>
</dbReference>
<organism evidence="2 3">
    <name type="scientific">Colocasia esculenta</name>
    <name type="common">Wild taro</name>
    <name type="synonym">Arum esculentum</name>
    <dbReference type="NCBI Taxonomy" id="4460"/>
    <lineage>
        <taxon>Eukaryota</taxon>
        <taxon>Viridiplantae</taxon>
        <taxon>Streptophyta</taxon>
        <taxon>Embryophyta</taxon>
        <taxon>Tracheophyta</taxon>
        <taxon>Spermatophyta</taxon>
        <taxon>Magnoliopsida</taxon>
        <taxon>Liliopsida</taxon>
        <taxon>Araceae</taxon>
        <taxon>Aroideae</taxon>
        <taxon>Colocasieae</taxon>
        <taxon>Colocasia</taxon>
    </lineage>
</organism>
<evidence type="ECO:0000313" key="3">
    <source>
        <dbReference type="Proteomes" id="UP000652761"/>
    </source>
</evidence>
<protein>
    <submittedName>
        <fullName evidence="2">Uncharacterized protein</fullName>
    </submittedName>
</protein>
<feature type="compositionally biased region" description="Basic residues" evidence="1">
    <location>
        <begin position="55"/>
        <end position="67"/>
    </location>
</feature>
<evidence type="ECO:0000256" key="1">
    <source>
        <dbReference type="SAM" id="MobiDB-lite"/>
    </source>
</evidence>
<sequence length="77" mass="8504">MAGFFPTHRRGGTSACAVLRQCQHEWPAPPVSSPRRATALGCLPRLRGPPAAPPHRQRQSRLPSRRLAHTDRVFGKS</sequence>